<evidence type="ECO:0000256" key="3">
    <source>
        <dbReference type="ARBA" id="ARBA00022723"/>
    </source>
</evidence>
<name>A0A3N1MEJ3_9PROT</name>
<dbReference type="PANTHER" id="PTHR46193">
    <property type="entry name" value="6-PHOSPHOGLUCONATE PHOSPHATASE"/>
    <property type="match status" value="1"/>
</dbReference>
<dbReference type="RefSeq" id="WP_123688299.1">
    <property type="nucleotide sequence ID" value="NZ_AP019700.1"/>
</dbReference>
<dbReference type="CDD" id="cd07505">
    <property type="entry name" value="HAD_BPGM-like"/>
    <property type="match status" value="1"/>
</dbReference>
<comment type="caution">
    <text evidence="6">The sequence shown here is derived from an EMBL/GenBank/DDBJ whole genome shotgun (WGS) entry which is preliminary data.</text>
</comment>
<keyword evidence="3" id="KW-0479">Metal-binding</keyword>
<dbReference type="Gene3D" id="3.40.50.1000">
    <property type="entry name" value="HAD superfamily/HAD-like"/>
    <property type="match status" value="1"/>
</dbReference>
<dbReference type="AlphaFoldDB" id="A0A3N1MEJ3"/>
<proteinExistence type="inferred from homology"/>
<dbReference type="SFLD" id="SFLDG01129">
    <property type="entry name" value="C1.5:_HAD__Beta-PGM__Phosphata"/>
    <property type="match status" value="1"/>
</dbReference>
<gene>
    <name evidence="6" type="ORF">EDC65_0735</name>
</gene>
<comment type="cofactor">
    <cofactor evidence="1">
        <name>Mg(2+)</name>
        <dbReference type="ChEBI" id="CHEBI:18420"/>
    </cofactor>
</comment>
<reference evidence="6 7" key="1">
    <citation type="submission" date="2018-11" db="EMBL/GenBank/DDBJ databases">
        <title>Genomic Encyclopedia of Type Strains, Phase IV (KMG-IV): sequencing the most valuable type-strain genomes for metagenomic binning, comparative biology and taxonomic classification.</title>
        <authorList>
            <person name="Goeker M."/>
        </authorList>
    </citation>
    <scope>NUCLEOTIDE SEQUENCE [LARGE SCALE GENOMIC DNA]</scope>
    <source>
        <strain evidence="6 7">DSM 5900</strain>
    </source>
</reference>
<evidence type="ECO:0000256" key="1">
    <source>
        <dbReference type="ARBA" id="ARBA00001946"/>
    </source>
</evidence>
<dbReference type="InterPro" id="IPR023198">
    <property type="entry name" value="PGP-like_dom2"/>
</dbReference>
<dbReference type="InterPro" id="IPR036412">
    <property type="entry name" value="HAD-like_sf"/>
</dbReference>
<protein>
    <submittedName>
        <fullName evidence="6">Beta-phosphoglucomutase</fullName>
    </submittedName>
</protein>
<dbReference type="InterPro" id="IPR006439">
    <property type="entry name" value="HAD-SF_hydro_IA"/>
</dbReference>
<sequence length="224" mass="24314">MRRDTLLFDLDGTMTDSDALHIEAYRRILAPAPLSVADYRAKVMGATNPAIMEWMFPGRPVAEHEALSDRKERLFRSLVEHLEPTPGLPALLAWAGRHGIRVGVVTNAPRANAELMLAALGLGDRFPVLVIGDELARGKPDPLPYLTGLERLGSTPERALAFEDSRSGVRAAAAAGIETIGMRTSLDDATLRQEGAAWTMDDFTDRDFLARLEADFGHPVSAAG</sequence>
<evidence type="ECO:0000256" key="5">
    <source>
        <dbReference type="ARBA" id="ARBA00023277"/>
    </source>
</evidence>
<dbReference type="Gene3D" id="1.10.150.240">
    <property type="entry name" value="Putative phosphatase, domain 2"/>
    <property type="match status" value="1"/>
</dbReference>
<evidence type="ECO:0000256" key="4">
    <source>
        <dbReference type="ARBA" id="ARBA00022842"/>
    </source>
</evidence>
<dbReference type="OrthoDB" id="9793014at2"/>
<dbReference type="GO" id="GO:0046872">
    <property type="term" value="F:metal ion binding"/>
    <property type="evidence" value="ECO:0007669"/>
    <property type="project" value="UniProtKB-KW"/>
</dbReference>
<keyword evidence="5" id="KW-0119">Carbohydrate metabolism</keyword>
<organism evidence="6 7">
    <name type="scientific">Stella humosa</name>
    <dbReference type="NCBI Taxonomy" id="94"/>
    <lineage>
        <taxon>Bacteria</taxon>
        <taxon>Pseudomonadati</taxon>
        <taxon>Pseudomonadota</taxon>
        <taxon>Alphaproteobacteria</taxon>
        <taxon>Rhodospirillales</taxon>
        <taxon>Stellaceae</taxon>
        <taxon>Stella</taxon>
    </lineage>
</organism>
<dbReference type="SFLD" id="SFLDS00003">
    <property type="entry name" value="Haloacid_Dehalogenase"/>
    <property type="match status" value="1"/>
</dbReference>
<keyword evidence="4" id="KW-0460">Magnesium</keyword>
<evidence type="ECO:0000313" key="6">
    <source>
        <dbReference type="EMBL" id="ROQ01555.1"/>
    </source>
</evidence>
<accession>A0A3N1MEJ3</accession>
<comment type="similarity">
    <text evidence="2">Belongs to the HAD-like hydrolase superfamily. CbbY/CbbZ/Gph/YieH family.</text>
</comment>
<dbReference type="EMBL" id="RJKX01000011">
    <property type="protein sequence ID" value="ROQ01555.1"/>
    <property type="molecule type" value="Genomic_DNA"/>
</dbReference>
<dbReference type="SFLD" id="SFLDG01135">
    <property type="entry name" value="C1.5.6:_HAD__Beta-PGM__Phospha"/>
    <property type="match status" value="1"/>
</dbReference>
<dbReference type="GO" id="GO:0003824">
    <property type="term" value="F:catalytic activity"/>
    <property type="evidence" value="ECO:0007669"/>
    <property type="project" value="UniProtKB-ARBA"/>
</dbReference>
<keyword evidence="7" id="KW-1185">Reference proteome</keyword>
<dbReference type="SUPFAM" id="SSF56784">
    <property type="entry name" value="HAD-like"/>
    <property type="match status" value="1"/>
</dbReference>
<dbReference type="InterPro" id="IPR051600">
    <property type="entry name" value="Beta-PGM-like"/>
</dbReference>
<evidence type="ECO:0000256" key="2">
    <source>
        <dbReference type="ARBA" id="ARBA00006171"/>
    </source>
</evidence>
<dbReference type="PANTHER" id="PTHR46193:SF18">
    <property type="entry name" value="HEXITOL PHOSPHATASE B"/>
    <property type="match status" value="1"/>
</dbReference>
<dbReference type="NCBIfam" id="TIGR01509">
    <property type="entry name" value="HAD-SF-IA-v3"/>
    <property type="match status" value="1"/>
</dbReference>
<dbReference type="InterPro" id="IPR023214">
    <property type="entry name" value="HAD_sf"/>
</dbReference>
<evidence type="ECO:0000313" key="7">
    <source>
        <dbReference type="Proteomes" id="UP000278222"/>
    </source>
</evidence>
<dbReference type="PRINTS" id="PR00413">
    <property type="entry name" value="HADHALOGNASE"/>
</dbReference>
<dbReference type="Proteomes" id="UP000278222">
    <property type="component" value="Unassembled WGS sequence"/>
</dbReference>
<dbReference type="Pfam" id="PF00702">
    <property type="entry name" value="Hydrolase"/>
    <property type="match status" value="1"/>
</dbReference>